<feature type="transmembrane region" description="Helical" evidence="1">
    <location>
        <begin position="160"/>
        <end position="181"/>
    </location>
</feature>
<feature type="domain" description="CAAX prenyl protease 2/Lysostaphin resistance protein A-like" evidence="3">
    <location>
        <begin position="105"/>
        <end position="196"/>
    </location>
</feature>
<dbReference type="EMBL" id="JBHTJA010000001">
    <property type="protein sequence ID" value="MFD0898879.1"/>
    <property type="molecule type" value="Genomic_DNA"/>
</dbReference>
<proteinExistence type="predicted"/>
<feature type="transmembrane region" description="Helical" evidence="1">
    <location>
        <begin position="235"/>
        <end position="254"/>
    </location>
</feature>
<evidence type="ECO:0000259" key="3">
    <source>
        <dbReference type="Pfam" id="PF02517"/>
    </source>
</evidence>
<keyword evidence="2" id="KW-0732">Signal</keyword>
<organism evidence="4 5">
    <name type="scientific">Actinomadura sediminis</name>
    <dbReference type="NCBI Taxonomy" id="1038904"/>
    <lineage>
        <taxon>Bacteria</taxon>
        <taxon>Bacillati</taxon>
        <taxon>Actinomycetota</taxon>
        <taxon>Actinomycetes</taxon>
        <taxon>Streptosporangiales</taxon>
        <taxon>Thermomonosporaceae</taxon>
        <taxon>Actinomadura</taxon>
    </lineage>
</organism>
<comment type="caution">
    <text evidence="4">The sequence shown here is derived from an EMBL/GenBank/DDBJ whole genome shotgun (WGS) entry which is preliminary data.</text>
</comment>
<feature type="signal peptide" evidence="2">
    <location>
        <begin position="1"/>
        <end position="23"/>
    </location>
</feature>
<dbReference type="EC" id="3.4.-.-" evidence="4"/>
<keyword evidence="4" id="KW-0378">Hydrolase</keyword>
<keyword evidence="1" id="KW-1133">Transmembrane helix</keyword>
<evidence type="ECO:0000256" key="1">
    <source>
        <dbReference type="SAM" id="Phobius"/>
    </source>
</evidence>
<evidence type="ECO:0000313" key="4">
    <source>
        <dbReference type="EMBL" id="MFD0898879.1"/>
    </source>
</evidence>
<sequence>MRLVKQFATVAAVAFAGTTAAGAVQDNWFLTLLVGLATAALTVPAYAWIVRRTEHRAPVETAARGAVAATGRGMLIGTAMFAAVIVNIALLGGYRVDGFGSVTGALGILGFMAAAAVTEEVLFRGVLFRIVEEHIGTYLALTLTGLVFGLAHLANPDANLWGALAIAVEAGGMLAAAYAATRTLWVPIGLHFAWNFALGGVFGAQVSGNGESEGLLDGATSGPVLLSGGEFGPEASGYAVLAGTALTVAFLWLAHRRGHVVPRRRRDRAAAPATLAP</sequence>
<dbReference type="PANTHER" id="PTHR39430:SF1">
    <property type="entry name" value="PROTEASE"/>
    <property type="match status" value="1"/>
</dbReference>
<dbReference type="PANTHER" id="PTHR39430">
    <property type="entry name" value="MEMBRANE-ASSOCIATED PROTEASE-RELATED"/>
    <property type="match status" value="1"/>
</dbReference>
<dbReference type="Proteomes" id="UP001596972">
    <property type="component" value="Unassembled WGS sequence"/>
</dbReference>
<keyword evidence="1" id="KW-0812">Transmembrane</keyword>
<feature type="transmembrane region" description="Helical" evidence="1">
    <location>
        <begin position="32"/>
        <end position="50"/>
    </location>
</feature>
<dbReference type="RefSeq" id="WP_378295672.1">
    <property type="nucleotide sequence ID" value="NZ_JBHTJA010000001.1"/>
</dbReference>
<keyword evidence="5" id="KW-1185">Reference proteome</keyword>
<feature type="transmembrane region" description="Helical" evidence="1">
    <location>
        <begin position="188"/>
        <end position="206"/>
    </location>
</feature>
<evidence type="ECO:0000313" key="5">
    <source>
        <dbReference type="Proteomes" id="UP001596972"/>
    </source>
</evidence>
<feature type="chain" id="PRO_5046833006" evidence="2">
    <location>
        <begin position="24"/>
        <end position="277"/>
    </location>
</feature>
<protein>
    <submittedName>
        <fullName evidence="4">CPBP family intramembrane glutamic endopeptidase</fullName>
        <ecNumber evidence="4">3.4.-.-</ecNumber>
    </submittedName>
</protein>
<dbReference type="InterPro" id="IPR003675">
    <property type="entry name" value="Rce1/LyrA-like_dom"/>
</dbReference>
<feature type="transmembrane region" description="Helical" evidence="1">
    <location>
        <begin position="135"/>
        <end position="154"/>
    </location>
</feature>
<keyword evidence="1" id="KW-0472">Membrane</keyword>
<feature type="transmembrane region" description="Helical" evidence="1">
    <location>
        <begin position="102"/>
        <end position="123"/>
    </location>
</feature>
<gene>
    <name evidence="4" type="ORF">ACFQ11_00540</name>
</gene>
<reference evidence="5" key="1">
    <citation type="journal article" date="2019" name="Int. J. Syst. Evol. Microbiol.">
        <title>The Global Catalogue of Microorganisms (GCM) 10K type strain sequencing project: providing services to taxonomists for standard genome sequencing and annotation.</title>
        <authorList>
            <consortium name="The Broad Institute Genomics Platform"/>
            <consortium name="The Broad Institute Genome Sequencing Center for Infectious Disease"/>
            <person name="Wu L."/>
            <person name="Ma J."/>
        </authorList>
    </citation>
    <scope>NUCLEOTIDE SEQUENCE [LARGE SCALE GENOMIC DNA]</scope>
    <source>
        <strain evidence="5">JCM 31202</strain>
    </source>
</reference>
<name>A0ABW3EEV6_9ACTN</name>
<dbReference type="Pfam" id="PF02517">
    <property type="entry name" value="Rce1-like"/>
    <property type="match status" value="1"/>
</dbReference>
<accession>A0ABW3EEV6</accession>
<evidence type="ECO:0000256" key="2">
    <source>
        <dbReference type="SAM" id="SignalP"/>
    </source>
</evidence>
<feature type="transmembrane region" description="Helical" evidence="1">
    <location>
        <begin position="71"/>
        <end position="90"/>
    </location>
</feature>
<dbReference type="GO" id="GO:0016787">
    <property type="term" value="F:hydrolase activity"/>
    <property type="evidence" value="ECO:0007669"/>
    <property type="project" value="UniProtKB-KW"/>
</dbReference>